<evidence type="ECO:0000313" key="1">
    <source>
        <dbReference type="EMBL" id="MBD2777005.1"/>
    </source>
</evidence>
<comment type="caution">
    <text evidence="1">The sequence shown here is derived from an EMBL/GenBank/DDBJ whole genome shotgun (WGS) entry which is preliminary data.</text>
</comment>
<dbReference type="AlphaFoldDB" id="A0A8J6XHM0"/>
<protein>
    <submittedName>
        <fullName evidence="1">Uncharacterized protein</fullName>
    </submittedName>
</protein>
<dbReference type="RefSeq" id="WP_190836077.1">
    <property type="nucleotide sequence ID" value="NZ_CAWPPI010000104.1"/>
</dbReference>
<accession>A0A8J6XHM0</accession>
<dbReference type="EMBL" id="JACXAE010000104">
    <property type="protein sequence ID" value="MBD2777005.1"/>
    <property type="molecule type" value="Genomic_DNA"/>
</dbReference>
<gene>
    <name evidence="1" type="ORF">ICL16_34385</name>
</gene>
<dbReference type="Proteomes" id="UP000629098">
    <property type="component" value="Unassembled WGS sequence"/>
</dbReference>
<proteinExistence type="predicted"/>
<organism evidence="1 2">
    <name type="scientific">Iningainema tapete BLCC-T55</name>
    <dbReference type="NCBI Taxonomy" id="2748662"/>
    <lineage>
        <taxon>Bacteria</taxon>
        <taxon>Bacillati</taxon>
        <taxon>Cyanobacteriota</taxon>
        <taxon>Cyanophyceae</taxon>
        <taxon>Nostocales</taxon>
        <taxon>Scytonemataceae</taxon>
        <taxon>Iningainema tapete</taxon>
    </lineage>
</organism>
<name>A0A8J6XHM0_9CYAN</name>
<evidence type="ECO:0000313" key="2">
    <source>
        <dbReference type="Proteomes" id="UP000629098"/>
    </source>
</evidence>
<sequence>MKRSIWDSSQLQLETLREQDALRSRTLRFAAFSLGQAYRYEVQLSTKSLRT</sequence>
<keyword evidence="2" id="KW-1185">Reference proteome</keyword>
<reference evidence="1" key="1">
    <citation type="submission" date="2020-09" db="EMBL/GenBank/DDBJ databases">
        <title>Iningainema tapete sp. nov. (Scytonemataceae, Cyanobacteria) from greenhouses in central Florida (USA) produces two types of nodularin with biosynthetic potential for microcystin-LR and anabaenopeptins.</title>
        <authorList>
            <person name="Berthold D.E."/>
            <person name="Lefler F.W."/>
            <person name="Huang I.-S."/>
            <person name="Abdulla H."/>
            <person name="Zimba P.V."/>
            <person name="Laughinghouse H.D. IV."/>
        </authorList>
    </citation>
    <scope>NUCLEOTIDE SEQUENCE</scope>
    <source>
        <strain evidence="1">BLCCT55</strain>
    </source>
</reference>